<dbReference type="HOGENOM" id="CLU_070768_2_1_6"/>
<dbReference type="Gene3D" id="2.60.40.10">
    <property type="entry name" value="Immunoglobulins"/>
    <property type="match status" value="2"/>
</dbReference>
<dbReference type="PANTHER" id="PTHR30251:SF2">
    <property type="entry name" value="FIMBRIAL CHAPERONE YADV-RELATED"/>
    <property type="match status" value="1"/>
</dbReference>
<dbReference type="eggNOG" id="COG3121">
    <property type="taxonomic scope" value="Bacteria"/>
</dbReference>
<keyword evidence="10" id="KW-1185">Reference proteome</keyword>
<evidence type="ECO:0000259" key="8">
    <source>
        <dbReference type="Pfam" id="PF02753"/>
    </source>
</evidence>
<dbReference type="Proteomes" id="UP000014568">
    <property type="component" value="Unassembled WGS sequence"/>
</dbReference>
<evidence type="ECO:0000256" key="6">
    <source>
        <dbReference type="SAM" id="SignalP"/>
    </source>
</evidence>
<dbReference type="InterPro" id="IPR016148">
    <property type="entry name" value="Pili_assmbl_chaperone_C"/>
</dbReference>
<dbReference type="InterPro" id="IPR050643">
    <property type="entry name" value="Periplasmic_pilus_chap"/>
</dbReference>
<feature type="signal peptide" evidence="6">
    <location>
        <begin position="1"/>
        <end position="21"/>
    </location>
</feature>
<dbReference type="InterPro" id="IPR001829">
    <property type="entry name" value="Pili_assmbl_chaperone_bac"/>
</dbReference>
<organism evidence="9 10">
    <name type="scientific">Acinetobacter rudis CIP 110305</name>
    <dbReference type="NCBI Taxonomy" id="421052"/>
    <lineage>
        <taxon>Bacteria</taxon>
        <taxon>Pseudomonadati</taxon>
        <taxon>Pseudomonadota</taxon>
        <taxon>Gammaproteobacteria</taxon>
        <taxon>Moraxellales</taxon>
        <taxon>Moraxellaceae</taxon>
        <taxon>Acinetobacter</taxon>
    </lineage>
</organism>
<dbReference type="Pfam" id="PF00345">
    <property type="entry name" value="PapD_N"/>
    <property type="match status" value="1"/>
</dbReference>
<evidence type="ECO:0000259" key="7">
    <source>
        <dbReference type="Pfam" id="PF00345"/>
    </source>
</evidence>
<dbReference type="InterPro" id="IPR036316">
    <property type="entry name" value="Pili_assmbl_chap_C_dom_sf"/>
</dbReference>
<dbReference type="Pfam" id="PF02753">
    <property type="entry name" value="PapD_C"/>
    <property type="match status" value="1"/>
</dbReference>
<dbReference type="PANTHER" id="PTHR30251">
    <property type="entry name" value="PILUS ASSEMBLY CHAPERONE"/>
    <property type="match status" value="1"/>
</dbReference>
<accession>S3MQV2</accession>
<evidence type="ECO:0000256" key="1">
    <source>
        <dbReference type="ARBA" id="ARBA00004418"/>
    </source>
</evidence>
<evidence type="ECO:0000313" key="10">
    <source>
        <dbReference type="Proteomes" id="UP000014568"/>
    </source>
</evidence>
<evidence type="ECO:0000256" key="4">
    <source>
        <dbReference type="ARBA" id="ARBA00022764"/>
    </source>
</evidence>
<dbReference type="InterPro" id="IPR008962">
    <property type="entry name" value="PapD-like_sf"/>
</dbReference>
<reference evidence="9 10" key="1">
    <citation type="submission" date="2013-06" db="EMBL/GenBank/DDBJ databases">
        <title>The Genome Sequence of Acinetobacter rudis CIP 110305.</title>
        <authorList>
            <consortium name="The Broad Institute Genome Sequencing Platform"/>
            <consortium name="The Broad Institute Genome Sequencing Center for Infectious Disease"/>
            <person name="Cerqueira G."/>
            <person name="Feldgarden M."/>
            <person name="Courvalin P."/>
            <person name="Perichon B."/>
            <person name="Grillot-Courvalin C."/>
            <person name="Clermont D."/>
            <person name="Rocha E."/>
            <person name="Yoon E.-J."/>
            <person name="Nemec A."/>
            <person name="Young S.K."/>
            <person name="Zeng Q."/>
            <person name="Gargeya S."/>
            <person name="Fitzgerald M."/>
            <person name="Abouelleil A."/>
            <person name="Alvarado L."/>
            <person name="Berlin A.M."/>
            <person name="Chapman S.B."/>
            <person name="Dewar J."/>
            <person name="Goldberg J."/>
            <person name="Griggs A."/>
            <person name="Gujja S."/>
            <person name="Hansen M."/>
            <person name="Howarth C."/>
            <person name="Imamovic A."/>
            <person name="Larimer J."/>
            <person name="McCowan C."/>
            <person name="Murphy C."/>
            <person name="Pearson M."/>
            <person name="Priest M."/>
            <person name="Roberts A."/>
            <person name="Saif S."/>
            <person name="Shea T."/>
            <person name="Sykes S."/>
            <person name="Wortman J."/>
            <person name="Nusbaum C."/>
            <person name="Birren B."/>
        </authorList>
    </citation>
    <scope>NUCLEOTIDE SEQUENCE [LARGE SCALE GENOMIC DNA]</scope>
    <source>
        <strain evidence="9 10">CIP 110305</strain>
    </source>
</reference>
<keyword evidence="3 6" id="KW-0732">Signal</keyword>
<evidence type="ECO:0000256" key="5">
    <source>
        <dbReference type="ARBA" id="ARBA00023186"/>
    </source>
</evidence>
<dbReference type="InterPro" id="IPR016147">
    <property type="entry name" value="Pili_assmbl_chaperone_N"/>
</dbReference>
<dbReference type="SUPFAM" id="SSF49354">
    <property type="entry name" value="PapD-like"/>
    <property type="match status" value="1"/>
</dbReference>
<dbReference type="AlphaFoldDB" id="S3MQV2"/>
<gene>
    <name evidence="9" type="ORF">F945_03561</name>
</gene>
<protein>
    <recommendedName>
        <fullName evidence="11">Fimbrial chaperone</fullName>
    </recommendedName>
</protein>
<dbReference type="EMBL" id="ATGI01000039">
    <property type="protein sequence ID" value="EPF69997.1"/>
    <property type="molecule type" value="Genomic_DNA"/>
</dbReference>
<dbReference type="SUPFAM" id="SSF49584">
    <property type="entry name" value="Periplasmic chaperone C-domain"/>
    <property type="match status" value="1"/>
</dbReference>
<name>S3MQV2_9GAMM</name>
<sequence length="224" mass="25426">MFVKNLCCVIGFSLTMQSLYAGVGLETTRVIFNESDKNQGIVAFNTDKKVSYLAQSWIENQQEKQSSDFVVMTPLLKVRPDQKNTVQIMKSADLNANQESMYWLNVKFIAPNQRNADNTLKYAMTHRIKVIHRPNALSNVVMAKEVEKLTWKTQEGQFSLKNPTPYFIHLAELKIAGQVIETPNYIEPYGEFSQKLKQPAQATTLQLSYINDYGRAIAVELPAA</sequence>
<evidence type="ECO:0000256" key="3">
    <source>
        <dbReference type="ARBA" id="ARBA00022729"/>
    </source>
</evidence>
<dbReference type="InterPro" id="IPR013783">
    <property type="entry name" value="Ig-like_fold"/>
</dbReference>
<feature type="domain" description="Pili assembly chaperone N-terminal" evidence="7">
    <location>
        <begin position="22"/>
        <end position="137"/>
    </location>
</feature>
<comment type="caution">
    <text evidence="9">The sequence shown here is derived from an EMBL/GenBank/DDBJ whole genome shotgun (WGS) entry which is preliminary data.</text>
</comment>
<dbReference type="RefSeq" id="WP_016657919.1">
    <property type="nucleotide sequence ID" value="NZ_KE340355.1"/>
</dbReference>
<evidence type="ECO:0008006" key="11">
    <source>
        <dbReference type="Google" id="ProtNLM"/>
    </source>
</evidence>
<dbReference type="OrthoDB" id="6455024at2"/>
<feature type="domain" description="Pili assembly chaperone C-terminal" evidence="8">
    <location>
        <begin position="160"/>
        <end position="216"/>
    </location>
</feature>
<evidence type="ECO:0000256" key="2">
    <source>
        <dbReference type="ARBA" id="ARBA00007399"/>
    </source>
</evidence>
<dbReference type="GO" id="GO:0030288">
    <property type="term" value="C:outer membrane-bounded periplasmic space"/>
    <property type="evidence" value="ECO:0007669"/>
    <property type="project" value="InterPro"/>
</dbReference>
<keyword evidence="5" id="KW-0143">Chaperone</keyword>
<comment type="similarity">
    <text evidence="2">Belongs to the periplasmic pilus chaperone family.</text>
</comment>
<dbReference type="PRINTS" id="PR00969">
    <property type="entry name" value="CHAPERONPILI"/>
</dbReference>
<dbReference type="GO" id="GO:0071555">
    <property type="term" value="P:cell wall organization"/>
    <property type="evidence" value="ECO:0007669"/>
    <property type="project" value="InterPro"/>
</dbReference>
<proteinExistence type="inferred from homology"/>
<feature type="chain" id="PRO_5004512192" description="Fimbrial chaperone" evidence="6">
    <location>
        <begin position="22"/>
        <end position="224"/>
    </location>
</feature>
<comment type="subcellular location">
    <subcellularLocation>
        <location evidence="1">Periplasm</location>
    </subcellularLocation>
</comment>
<dbReference type="PATRIC" id="fig|421052.3.peg.3491"/>
<keyword evidence="4" id="KW-0574">Periplasm</keyword>
<dbReference type="STRING" id="632955.GCA_000829675_02633"/>
<evidence type="ECO:0000313" key="9">
    <source>
        <dbReference type="EMBL" id="EPF69997.1"/>
    </source>
</evidence>